<dbReference type="GO" id="GO:0005313">
    <property type="term" value="F:L-glutamate transmembrane transporter activity"/>
    <property type="evidence" value="ECO:0007669"/>
    <property type="project" value="TreeGrafter"/>
</dbReference>
<keyword evidence="2 5" id="KW-0812">Transmembrane</keyword>
<dbReference type="EMBL" id="KN716260">
    <property type="protein sequence ID" value="KJH48656.1"/>
    <property type="molecule type" value="Genomic_DNA"/>
</dbReference>
<reference evidence="6 7" key="1">
    <citation type="submission" date="2013-11" db="EMBL/GenBank/DDBJ databases">
        <title>Draft genome of the bovine lungworm Dictyocaulus viviparus.</title>
        <authorList>
            <person name="Mitreva M."/>
        </authorList>
    </citation>
    <scope>NUCLEOTIDE SEQUENCE [LARGE SCALE GENOMIC DNA]</scope>
    <source>
        <strain evidence="6 7">HannoverDv2000</strain>
    </source>
</reference>
<name>A0A0D8Y234_DICVI</name>
<sequence>MTLNHPSTNVRMSPILTTMLRFCRDNILLVMTIISVILGVSLGFGLRPLNLSAETLQLINFPGEIFMQIKM</sequence>
<proteinExistence type="inferred from homology"/>
<evidence type="ECO:0000313" key="6">
    <source>
        <dbReference type="EMBL" id="KJH48656.1"/>
    </source>
</evidence>
<evidence type="ECO:0000256" key="2">
    <source>
        <dbReference type="ARBA" id="ARBA00022692"/>
    </source>
</evidence>
<protein>
    <recommendedName>
        <fullName evidence="8">Amino acid transporter</fullName>
    </recommendedName>
</protein>
<keyword evidence="4 5" id="KW-0472">Membrane</keyword>
<dbReference type="InterPro" id="IPR036458">
    <property type="entry name" value="Na:dicarbo_symporter_sf"/>
</dbReference>
<evidence type="ECO:0000256" key="5">
    <source>
        <dbReference type="SAM" id="Phobius"/>
    </source>
</evidence>
<evidence type="ECO:0000313" key="7">
    <source>
        <dbReference type="Proteomes" id="UP000053766"/>
    </source>
</evidence>
<dbReference type="GO" id="GO:0015501">
    <property type="term" value="F:glutamate:sodium symporter activity"/>
    <property type="evidence" value="ECO:0007669"/>
    <property type="project" value="TreeGrafter"/>
</dbReference>
<accession>A0A0D8Y234</accession>
<keyword evidence="7" id="KW-1185">Reference proteome</keyword>
<comment type="similarity">
    <text evidence="1">Belongs to the dicarboxylate/amino acid:cation symporter (DAACS) (TC 2.A.23) family.</text>
</comment>
<dbReference type="OrthoDB" id="6284679at2759"/>
<evidence type="ECO:0008006" key="8">
    <source>
        <dbReference type="Google" id="ProtNLM"/>
    </source>
</evidence>
<dbReference type="PANTHER" id="PTHR11958:SF99">
    <property type="entry name" value="SODIUM-DEPENDENT EXCITATORY AMINO ACID TRANSPORTER GLT-6-RELATED"/>
    <property type="match status" value="1"/>
</dbReference>
<evidence type="ECO:0000256" key="4">
    <source>
        <dbReference type="ARBA" id="ARBA00023136"/>
    </source>
</evidence>
<evidence type="ECO:0000256" key="1">
    <source>
        <dbReference type="ARBA" id="ARBA00006148"/>
    </source>
</evidence>
<keyword evidence="3 5" id="KW-1133">Transmembrane helix</keyword>
<gene>
    <name evidence="6" type="ORF">DICVIV_05215</name>
</gene>
<dbReference type="GO" id="GO:0015175">
    <property type="term" value="F:neutral L-amino acid transmembrane transporter activity"/>
    <property type="evidence" value="ECO:0007669"/>
    <property type="project" value="TreeGrafter"/>
</dbReference>
<reference evidence="7" key="2">
    <citation type="journal article" date="2016" name="Sci. Rep.">
        <title>Dictyocaulus viviparus genome, variome and transcriptome elucidate lungworm biology and support future intervention.</title>
        <authorList>
            <person name="McNulty S.N."/>
            <person name="Strube C."/>
            <person name="Rosa B.A."/>
            <person name="Martin J.C."/>
            <person name="Tyagi R."/>
            <person name="Choi Y.J."/>
            <person name="Wang Q."/>
            <person name="Hallsworth Pepin K."/>
            <person name="Zhang X."/>
            <person name="Ozersky P."/>
            <person name="Wilson R.K."/>
            <person name="Sternberg P.W."/>
            <person name="Gasser R.B."/>
            <person name="Mitreva M."/>
        </authorList>
    </citation>
    <scope>NUCLEOTIDE SEQUENCE [LARGE SCALE GENOMIC DNA]</scope>
    <source>
        <strain evidence="7">HannoverDv2000</strain>
    </source>
</reference>
<dbReference type="PANTHER" id="PTHR11958">
    <property type="entry name" value="SODIUM/DICARBOXYLATE SYMPORTER-RELATED"/>
    <property type="match status" value="1"/>
</dbReference>
<dbReference type="STRING" id="29172.A0A0D8Y234"/>
<dbReference type="Proteomes" id="UP000053766">
    <property type="component" value="Unassembled WGS sequence"/>
</dbReference>
<feature type="transmembrane region" description="Helical" evidence="5">
    <location>
        <begin position="27"/>
        <end position="46"/>
    </location>
</feature>
<dbReference type="AlphaFoldDB" id="A0A0D8Y234"/>
<organism evidence="6 7">
    <name type="scientific">Dictyocaulus viviparus</name>
    <name type="common">Bovine lungworm</name>
    <dbReference type="NCBI Taxonomy" id="29172"/>
    <lineage>
        <taxon>Eukaryota</taxon>
        <taxon>Metazoa</taxon>
        <taxon>Ecdysozoa</taxon>
        <taxon>Nematoda</taxon>
        <taxon>Chromadorea</taxon>
        <taxon>Rhabditida</taxon>
        <taxon>Rhabditina</taxon>
        <taxon>Rhabditomorpha</taxon>
        <taxon>Strongyloidea</taxon>
        <taxon>Metastrongylidae</taxon>
        <taxon>Dictyocaulus</taxon>
    </lineage>
</organism>
<dbReference type="InterPro" id="IPR050746">
    <property type="entry name" value="DAACS"/>
</dbReference>
<evidence type="ECO:0000256" key="3">
    <source>
        <dbReference type="ARBA" id="ARBA00022989"/>
    </source>
</evidence>
<dbReference type="Gene3D" id="1.10.3860.10">
    <property type="entry name" value="Sodium:dicarboxylate symporter"/>
    <property type="match status" value="1"/>
</dbReference>
<dbReference type="GO" id="GO:0005886">
    <property type="term" value="C:plasma membrane"/>
    <property type="evidence" value="ECO:0007669"/>
    <property type="project" value="TreeGrafter"/>
</dbReference>